<evidence type="ECO:0008006" key="4">
    <source>
        <dbReference type="Google" id="ProtNLM"/>
    </source>
</evidence>
<dbReference type="GO" id="GO:0016788">
    <property type="term" value="F:hydrolase activity, acting on ester bonds"/>
    <property type="evidence" value="ECO:0007669"/>
    <property type="project" value="InterPro"/>
</dbReference>
<dbReference type="AlphaFoldDB" id="A0A8H3YRH9"/>
<proteinExistence type="predicted"/>
<sequence>MLLLSLLIAFAVRAASVSFHTETNASIFTNPSLELRQDSIDLEDQSWVENWAAIGDSYNLSYPALMNIDDRLGDNPNRKFTYWACSGHTIDLITNHRFLNDPRNSGQVNSLGEGSQDVITISAGGNDAEFGTILDHCIFGWTNPPTRYCDSTLRKSQLNIRTRIPAALDDLLTKAKTKLTSRGRIYITGYAQFFNSETTQCNGVSWNYWYDSRSYWQYLTQQRRRTFNNLVIMLNHEIELAVQRANAGSGTHQVVFVKIDGTYLKYGGLFCEPDAAEPAPDREASLMFNRKTKDRAIAVVASSTEKDELVAPGTFEGQIASWISETLTEHPNWRDSVEDGNFAAVTPADTQAFEGYDIGPAGISTQGLSWYFPDSVKRVFHPQPQGHAVIANRVFEEMRSQRAIMLGIDTSAENHVVTSCELDFSHPSKYPTCQGNSGPTIPARLKDPGSGRIMDINSLIFELRQDLAGGVLSRWQNADKTACELAIALPNGAEAWTYRSTPSTGVEWQDCWDSFSNITEQCVKNGANNGCVLDS</sequence>
<comment type="caution">
    <text evidence="2">The sequence shown here is derived from an EMBL/GenBank/DDBJ whole genome shotgun (WGS) entry which is preliminary data.</text>
</comment>
<reference evidence="2 3" key="1">
    <citation type="submission" date="2019-11" db="EMBL/GenBank/DDBJ databases">
        <title>Venturia inaequalis Genome Resource.</title>
        <authorList>
            <person name="Lichtner F.J."/>
        </authorList>
    </citation>
    <scope>NUCLEOTIDE SEQUENCE [LARGE SCALE GENOMIC DNA]</scope>
    <source>
        <strain evidence="2">Bline_iso_100314</strain>
    </source>
</reference>
<dbReference type="InterPro" id="IPR036514">
    <property type="entry name" value="SGNH_hydro_sf"/>
</dbReference>
<dbReference type="EMBL" id="WNWQ01000321">
    <property type="protein sequence ID" value="KAE9970599.1"/>
    <property type="molecule type" value="Genomic_DNA"/>
</dbReference>
<dbReference type="PANTHER" id="PTHR37981">
    <property type="entry name" value="LIPASE 2"/>
    <property type="match status" value="1"/>
</dbReference>
<evidence type="ECO:0000313" key="2">
    <source>
        <dbReference type="EMBL" id="KAE9970599.1"/>
    </source>
</evidence>
<dbReference type="GO" id="GO:0006629">
    <property type="term" value="P:lipid metabolic process"/>
    <property type="evidence" value="ECO:0007669"/>
    <property type="project" value="TreeGrafter"/>
</dbReference>
<accession>A0A8H3YRH9</accession>
<protein>
    <recommendedName>
        <fullName evidence="4">SGNH hydrolase-type esterase domain-containing protein</fullName>
    </recommendedName>
</protein>
<organism evidence="2 3">
    <name type="scientific">Venturia inaequalis</name>
    <name type="common">Apple scab fungus</name>
    <dbReference type="NCBI Taxonomy" id="5025"/>
    <lineage>
        <taxon>Eukaryota</taxon>
        <taxon>Fungi</taxon>
        <taxon>Dikarya</taxon>
        <taxon>Ascomycota</taxon>
        <taxon>Pezizomycotina</taxon>
        <taxon>Dothideomycetes</taxon>
        <taxon>Pleosporomycetidae</taxon>
        <taxon>Venturiales</taxon>
        <taxon>Venturiaceae</taxon>
        <taxon>Venturia</taxon>
    </lineage>
</organism>
<evidence type="ECO:0000256" key="1">
    <source>
        <dbReference type="SAM" id="SignalP"/>
    </source>
</evidence>
<dbReference type="Proteomes" id="UP000433883">
    <property type="component" value="Unassembled WGS sequence"/>
</dbReference>
<dbReference type="Gene3D" id="3.40.50.1110">
    <property type="entry name" value="SGNH hydrolase"/>
    <property type="match status" value="1"/>
</dbReference>
<dbReference type="SUPFAM" id="SSF52266">
    <property type="entry name" value="SGNH hydrolase"/>
    <property type="match status" value="1"/>
</dbReference>
<evidence type="ECO:0000313" key="3">
    <source>
        <dbReference type="Proteomes" id="UP000433883"/>
    </source>
</evidence>
<feature type="chain" id="PRO_5034425579" description="SGNH hydrolase-type esterase domain-containing protein" evidence="1">
    <location>
        <begin position="17"/>
        <end position="535"/>
    </location>
</feature>
<keyword evidence="1" id="KW-0732">Signal</keyword>
<gene>
    <name evidence="2" type="ORF">BLS_004845</name>
</gene>
<name>A0A8H3YRH9_VENIN</name>
<feature type="signal peptide" evidence="1">
    <location>
        <begin position="1"/>
        <end position="16"/>
    </location>
</feature>
<dbReference type="InterPro" id="IPR037460">
    <property type="entry name" value="SEST-like"/>
</dbReference>
<dbReference type="PANTHER" id="PTHR37981:SF1">
    <property type="entry name" value="SGNH HYDROLASE-TYPE ESTERASE DOMAIN-CONTAINING PROTEIN"/>
    <property type="match status" value="1"/>
</dbReference>